<dbReference type="EMBL" id="CAFBMW010000017">
    <property type="protein sequence ID" value="CAB4945244.1"/>
    <property type="molecule type" value="Genomic_DNA"/>
</dbReference>
<evidence type="ECO:0000259" key="1">
    <source>
        <dbReference type="Pfam" id="PF01494"/>
    </source>
</evidence>
<feature type="domain" description="FAD-binding" evidence="1">
    <location>
        <begin position="4"/>
        <end position="171"/>
    </location>
</feature>
<dbReference type="PRINTS" id="PR00420">
    <property type="entry name" value="RNGMNOXGNASE"/>
</dbReference>
<gene>
    <name evidence="2" type="ORF">UFOPK3662_02184</name>
</gene>
<dbReference type="InterPro" id="IPR050407">
    <property type="entry name" value="Geranylgeranyl_reductase"/>
</dbReference>
<evidence type="ECO:0000313" key="2">
    <source>
        <dbReference type="EMBL" id="CAB4945244.1"/>
    </source>
</evidence>
<dbReference type="PANTHER" id="PTHR42685">
    <property type="entry name" value="GERANYLGERANYL DIPHOSPHATE REDUCTASE"/>
    <property type="match status" value="1"/>
</dbReference>
<dbReference type="GO" id="GO:0071949">
    <property type="term" value="F:FAD binding"/>
    <property type="evidence" value="ECO:0007669"/>
    <property type="project" value="InterPro"/>
</dbReference>
<dbReference type="AlphaFoldDB" id="A0A6J7JSM0"/>
<dbReference type="SUPFAM" id="SSF51905">
    <property type="entry name" value="FAD/NAD(P)-binding domain"/>
    <property type="match status" value="1"/>
</dbReference>
<accession>A0A6J7JSM0</accession>
<dbReference type="InterPro" id="IPR002938">
    <property type="entry name" value="FAD-bd"/>
</dbReference>
<dbReference type="Pfam" id="PF01494">
    <property type="entry name" value="FAD_binding_3"/>
    <property type="match status" value="1"/>
</dbReference>
<dbReference type="Gene3D" id="3.50.50.60">
    <property type="entry name" value="FAD/NAD(P)-binding domain"/>
    <property type="match status" value="1"/>
</dbReference>
<protein>
    <submittedName>
        <fullName evidence="2">Unannotated protein</fullName>
    </submittedName>
</protein>
<name>A0A6J7JSM0_9ZZZZ</name>
<organism evidence="2">
    <name type="scientific">freshwater metagenome</name>
    <dbReference type="NCBI Taxonomy" id="449393"/>
    <lineage>
        <taxon>unclassified sequences</taxon>
        <taxon>metagenomes</taxon>
        <taxon>ecological metagenomes</taxon>
    </lineage>
</organism>
<dbReference type="PANTHER" id="PTHR42685:SF19">
    <property type="entry name" value="POSSIBLE OXIDOREDUCTASE"/>
    <property type="match status" value="1"/>
</dbReference>
<dbReference type="InterPro" id="IPR036188">
    <property type="entry name" value="FAD/NAD-bd_sf"/>
</dbReference>
<proteinExistence type="predicted"/>
<reference evidence="2" key="1">
    <citation type="submission" date="2020-05" db="EMBL/GenBank/DDBJ databases">
        <authorList>
            <person name="Chiriac C."/>
            <person name="Salcher M."/>
            <person name="Ghai R."/>
            <person name="Kavagutti S V."/>
        </authorList>
    </citation>
    <scope>NUCLEOTIDE SEQUENCE</scope>
</reference>
<sequence length="345" mass="36635">MHDLVVAGGGPVGLATALHAHRAGLSVLVHEPRGGPVDKACGEGLMPGAVAELADLGVHPRGRDLTGIHYLDDRVGKEVRAAFASGPGRGVRRTVLHAALSEQVQAAGIEVDPTPVRTVDDRGDHLVVEGLRTRYLVAADGLHSPVRRLVGLEVPHPGRRRFGLRCHVRQAPWSSYVEVHWSRRAEAYVTPVGDDLVGVAVLADAGSRFEDLLADFPVLEQRLTGARTPVMGAGPLRQRASSRVRGRVLLVGDAAGYVDALTGEGLALGLGQARAAVECLAAGRPQHYASVARRLGLRHEALTHLLLRATGQPTVRRHLVPAAARAPWLFSTAVNQLARPVGRTS</sequence>